<dbReference type="PANTHER" id="PTHR35866:SF1">
    <property type="entry name" value="YKGJ FAMILY CYSTEINE CLUSTER PROTEIN"/>
    <property type="match status" value="1"/>
</dbReference>
<name>A0A518K6H6_9BACT</name>
<keyword evidence="1" id="KW-0282">Flagellum</keyword>
<dbReference type="KEGG" id="bmei:Spa11_15840"/>
<keyword evidence="1" id="KW-0966">Cell projection</keyword>
<evidence type="ECO:0000313" key="1">
    <source>
        <dbReference type="EMBL" id="QDV73388.1"/>
    </source>
</evidence>
<proteinExistence type="predicted"/>
<dbReference type="Pfam" id="PF03692">
    <property type="entry name" value="CxxCxxCC"/>
    <property type="match status" value="1"/>
</dbReference>
<keyword evidence="1" id="KW-0489">Methyltransferase</keyword>
<dbReference type="EMBL" id="CP036349">
    <property type="protein sequence ID" value="QDV73388.1"/>
    <property type="molecule type" value="Genomic_DNA"/>
</dbReference>
<protein>
    <submittedName>
        <fullName evidence="1">Flagellin N-methylase</fullName>
    </submittedName>
</protein>
<dbReference type="Proteomes" id="UP000316426">
    <property type="component" value="Chromosome"/>
</dbReference>
<sequence>MAKPDPQKSLPWYHAGLQFTCTACGDCCSGESGYIWVNKAEIEAMAEQCGLSVEEFESKYIETVGVRKTLTERPGGDCVMLDAQTRKCSVYEARPRQCRTWPFWDSTVRSQKAWAETCAVCPGSGKGKLHSLEEIEERRKVIRI</sequence>
<accession>A0A518K6H6</accession>
<keyword evidence="1" id="KW-0808">Transferase</keyword>
<keyword evidence="1" id="KW-0969">Cilium</keyword>
<organism evidence="1 2">
    <name type="scientific">Botrimarina mediterranea</name>
    <dbReference type="NCBI Taxonomy" id="2528022"/>
    <lineage>
        <taxon>Bacteria</taxon>
        <taxon>Pseudomonadati</taxon>
        <taxon>Planctomycetota</taxon>
        <taxon>Planctomycetia</taxon>
        <taxon>Pirellulales</taxon>
        <taxon>Lacipirellulaceae</taxon>
        <taxon>Botrimarina</taxon>
    </lineage>
</organism>
<reference evidence="1 2" key="1">
    <citation type="submission" date="2019-02" db="EMBL/GenBank/DDBJ databases">
        <title>Deep-cultivation of Planctomycetes and their phenomic and genomic characterization uncovers novel biology.</title>
        <authorList>
            <person name="Wiegand S."/>
            <person name="Jogler M."/>
            <person name="Boedeker C."/>
            <person name="Pinto D."/>
            <person name="Vollmers J."/>
            <person name="Rivas-Marin E."/>
            <person name="Kohn T."/>
            <person name="Peeters S.H."/>
            <person name="Heuer A."/>
            <person name="Rast P."/>
            <person name="Oberbeckmann S."/>
            <person name="Bunk B."/>
            <person name="Jeske O."/>
            <person name="Meyerdierks A."/>
            <person name="Storesund J.E."/>
            <person name="Kallscheuer N."/>
            <person name="Luecker S."/>
            <person name="Lage O.M."/>
            <person name="Pohl T."/>
            <person name="Merkel B.J."/>
            <person name="Hornburger P."/>
            <person name="Mueller R.-W."/>
            <person name="Bruemmer F."/>
            <person name="Labrenz M."/>
            <person name="Spormann A.M."/>
            <person name="Op den Camp H."/>
            <person name="Overmann J."/>
            <person name="Amann R."/>
            <person name="Jetten M.S.M."/>
            <person name="Mascher T."/>
            <person name="Medema M.H."/>
            <person name="Devos D.P."/>
            <person name="Kaster A.-K."/>
            <person name="Ovreas L."/>
            <person name="Rohde M."/>
            <person name="Galperin M.Y."/>
            <person name="Jogler C."/>
        </authorList>
    </citation>
    <scope>NUCLEOTIDE SEQUENCE [LARGE SCALE GENOMIC DNA]</scope>
    <source>
        <strain evidence="1 2">Spa11</strain>
    </source>
</reference>
<dbReference type="GO" id="GO:0008168">
    <property type="term" value="F:methyltransferase activity"/>
    <property type="evidence" value="ECO:0007669"/>
    <property type="project" value="UniProtKB-KW"/>
</dbReference>
<dbReference type="GO" id="GO:0032259">
    <property type="term" value="P:methylation"/>
    <property type="evidence" value="ECO:0007669"/>
    <property type="project" value="UniProtKB-KW"/>
</dbReference>
<dbReference type="InterPro" id="IPR005358">
    <property type="entry name" value="Puta_zinc/iron-chelating_dom"/>
</dbReference>
<evidence type="ECO:0000313" key="2">
    <source>
        <dbReference type="Proteomes" id="UP000316426"/>
    </source>
</evidence>
<keyword evidence="2" id="KW-1185">Reference proteome</keyword>
<dbReference type="PANTHER" id="PTHR35866">
    <property type="entry name" value="PUTATIVE-RELATED"/>
    <property type="match status" value="1"/>
</dbReference>
<gene>
    <name evidence="1" type="ORF">Spa11_15840</name>
</gene>
<dbReference type="RefSeq" id="WP_145110291.1">
    <property type="nucleotide sequence ID" value="NZ_CP036349.1"/>
</dbReference>
<dbReference type="AlphaFoldDB" id="A0A518K6H6"/>